<feature type="region of interest" description="Disordered" evidence="2">
    <location>
        <begin position="635"/>
        <end position="655"/>
    </location>
</feature>
<sequence>MATYHSHSATRRRVLDPAGLEVLTDLDQHHITARAAPQAPLDWGSKVSPSTSRTGSWDSDVLGSSNSPDSWPLTEDHLHQVTPGHQQQKPAGCSYGGGDRSPVAALEERVRELQAVLVLLGKDLRDLEQTGCSCQDQASQLPSQGQSKSCSWCRTKSKLGIIRREISTRAKKAFGIPRKQDRAPVPDLATTLDIPASHNGIEPQPAVHKPCPTEELPGTGLFEIENTEVWRRWELDGSGSHPQMNVNRPTFAPHGSPGTTATGSLYTPGSSFSDGLRGPIRATPGRPSNQGSMVSTSSSSVQGSHSLVTPQSSRSNTSNSLPLSYTDPRTVISHNDLCESPTTLEPGMGMNDQQDVPPWGHKNAGLWASTSTLADDTGNGVNNIFSDHQWKGPTDRLYTADAGNIFDYPSIRGNEGQVDTELHGPPSITSFGTPQNTRNGSWDTHILELPCPSTLVFPPATTEAGVHSSWERKQVTPEVHGIRQQQIPPRKPLRSGTRADFEHLADGMSVKARFMSNPLNYLTTFSQPLMERNVAPTPSHFHTYPPIDPSVHFEPYEFGEAPGYPYKISRTPRPPRMQHTAMPQPLYHLLAAAATASASPRLPEQRGLAGNNRQSSLVGVGCKRCRITFTGKDPRKALKRHKESNKHRQRAGQAVAPRVLCPAPNADGVSLCGKKFSTSRRDNLGQHMRKDHGGLKLEDCGPVRYELEDEDEVKMSDA</sequence>
<evidence type="ECO:0000256" key="2">
    <source>
        <dbReference type="SAM" id="MobiDB-lite"/>
    </source>
</evidence>
<feature type="compositionally biased region" description="Polar residues" evidence="2">
    <location>
        <begin position="47"/>
        <end position="69"/>
    </location>
</feature>
<feature type="coiled-coil region" evidence="1">
    <location>
        <begin position="103"/>
        <end position="130"/>
    </location>
</feature>
<evidence type="ECO:0000256" key="1">
    <source>
        <dbReference type="SAM" id="Coils"/>
    </source>
</evidence>
<comment type="caution">
    <text evidence="3">The sequence shown here is derived from an EMBL/GenBank/DDBJ whole genome shotgun (WGS) entry which is preliminary data.</text>
</comment>
<dbReference type="Proteomes" id="UP001172155">
    <property type="component" value="Unassembled WGS sequence"/>
</dbReference>
<feature type="region of interest" description="Disordered" evidence="2">
    <location>
        <begin position="33"/>
        <end position="76"/>
    </location>
</feature>
<dbReference type="AlphaFoldDB" id="A0AA40FB15"/>
<feature type="compositionally biased region" description="Polar residues" evidence="2">
    <location>
        <begin position="257"/>
        <end position="273"/>
    </location>
</feature>
<feature type="region of interest" description="Disordered" evidence="2">
    <location>
        <begin position="81"/>
        <end position="100"/>
    </location>
</feature>
<feature type="compositionally biased region" description="Basic residues" evidence="2">
    <location>
        <begin position="637"/>
        <end position="650"/>
    </location>
</feature>
<evidence type="ECO:0000313" key="3">
    <source>
        <dbReference type="EMBL" id="KAK0754474.1"/>
    </source>
</evidence>
<accession>A0AA40FB15</accession>
<name>A0AA40FB15_9PEZI</name>
<feature type="region of interest" description="Disordered" evidence="2">
    <location>
        <begin position="240"/>
        <end position="328"/>
    </location>
</feature>
<feature type="compositionally biased region" description="Low complexity" evidence="2">
    <location>
        <begin position="288"/>
        <end position="306"/>
    </location>
</feature>
<proteinExistence type="predicted"/>
<feature type="region of interest" description="Disordered" evidence="2">
    <location>
        <begin position="477"/>
        <end position="496"/>
    </location>
</feature>
<reference evidence="3" key="1">
    <citation type="submission" date="2023-06" db="EMBL/GenBank/DDBJ databases">
        <title>Genome-scale phylogeny and comparative genomics of the fungal order Sordariales.</title>
        <authorList>
            <consortium name="Lawrence Berkeley National Laboratory"/>
            <person name="Hensen N."/>
            <person name="Bonometti L."/>
            <person name="Westerberg I."/>
            <person name="Brannstrom I.O."/>
            <person name="Guillou S."/>
            <person name="Cros-Aarteil S."/>
            <person name="Calhoun S."/>
            <person name="Haridas S."/>
            <person name="Kuo A."/>
            <person name="Mondo S."/>
            <person name="Pangilinan J."/>
            <person name="Riley R."/>
            <person name="LaButti K."/>
            <person name="Andreopoulos B."/>
            <person name="Lipzen A."/>
            <person name="Chen C."/>
            <person name="Yanf M."/>
            <person name="Daum C."/>
            <person name="Ng V."/>
            <person name="Clum A."/>
            <person name="Steindorff A."/>
            <person name="Ohm R."/>
            <person name="Martin F."/>
            <person name="Silar P."/>
            <person name="Natvig D."/>
            <person name="Lalanne C."/>
            <person name="Gautier V."/>
            <person name="Ament-velasquez S.L."/>
            <person name="Kruys A."/>
            <person name="Hutchinson M.I."/>
            <person name="Powell A.J."/>
            <person name="Barry K."/>
            <person name="Miller A.N."/>
            <person name="Grigoriev I.V."/>
            <person name="Debuchy R."/>
            <person name="Gladieux P."/>
            <person name="Thoren M.H."/>
            <person name="Johannesson H."/>
        </authorList>
    </citation>
    <scope>NUCLEOTIDE SEQUENCE</scope>
    <source>
        <strain evidence="3">SMH3187-1</strain>
    </source>
</reference>
<keyword evidence="1" id="KW-0175">Coiled coil</keyword>
<keyword evidence="4" id="KW-1185">Reference proteome</keyword>
<dbReference type="EMBL" id="JAUKUD010000001">
    <property type="protein sequence ID" value="KAK0754474.1"/>
    <property type="molecule type" value="Genomic_DNA"/>
</dbReference>
<protein>
    <submittedName>
        <fullName evidence="3">Uncharacterized protein</fullName>
    </submittedName>
</protein>
<evidence type="ECO:0000313" key="4">
    <source>
        <dbReference type="Proteomes" id="UP001172155"/>
    </source>
</evidence>
<feature type="compositionally biased region" description="Polar residues" evidence="2">
    <location>
        <begin position="307"/>
        <end position="323"/>
    </location>
</feature>
<gene>
    <name evidence="3" type="ORF">B0T18DRAFT_37587</name>
</gene>
<organism evidence="3 4">
    <name type="scientific">Schizothecium vesticola</name>
    <dbReference type="NCBI Taxonomy" id="314040"/>
    <lineage>
        <taxon>Eukaryota</taxon>
        <taxon>Fungi</taxon>
        <taxon>Dikarya</taxon>
        <taxon>Ascomycota</taxon>
        <taxon>Pezizomycotina</taxon>
        <taxon>Sordariomycetes</taxon>
        <taxon>Sordariomycetidae</taxon>
        <taxon>Sordariales</taxon>
        <taxon>Schizotheciaceae</taxon>
        <taxon>Schizothecium</taxon>
    </lineage>
</organism>